<evidence type="ECO:0000259" key="1">
    <source>
        <dbReference type="Pfam" id="PF00155"/>
    </source>
</evidence>
<dbReference type="SUPFAM" id="SSF53383">
    <property type="entry name" value="PLP-dependent transferases"/>
    <property type="match status" value="1"/>
</dbReference>
<name>A0ABS8H4S7_9SPHN</name>
<dbReference type="InterPro" id="IPR015424">
    <property type="entry name" value="PyrdxlP-dep_Trfase"/>
</dbReference>
<reference evidence="2 3" key="1">
    <citation type="submission" date="2021-10" db="EMBL/GenBank/DDBJ databases">
        <title>The diversity and Nitrogen Metabolism of Culturable Nitrate-Utilizing Bacteria Within the Oxygen Minimum Zone of the Changjiang (Yangtze River)Estuary.</title>
        <authorList>
            <person name="Zhang D."/>
            <person name="Zheng J."/>
            <person name="Liu S."/>
            <person name="He W."/>
        </authorList>
    </citation>
    <scope>NUCLEOTIDE SEQUENCE [LARGE SCALE GENOMIC DNA]</scope>
    <source>
        <strain evidence="2 3">FXH275-2</strain>
    </source>
</reference>
<accession>A0ABS8H4S7</accession>
<dbReference type="RefSeq" id="WP_228227391.1">
    <property type="nucleotide sequence ID" value="NZ_JAJGNP010000009.1"/>
</dbReference>
<organism evidence="2 3">
    <name type="scientific">Sphingobium soli</name>
    <dbReference type="NCBI Taxonomy" id="1591116"/>
    <lineage>
        <taxon>Bacteria</taxon>
        <taxon>Pseudomonadati</taxon>
        <taxon>Pseudomonadota</taxon>
        <taxon>Alphaproteobacteria</taxon>
        <taxon>Sphingomonadales</taxon>
        <taxon>Sphingomonadaceae</taxon>
        <taxon>Sphingobium</taxon>
    </lineage>
</organism>
<dbReference type="Proteomes" id="UP001198830">
    <property type="component" value="Unassembled WGS sequence"/>
</dbReference>
<dbReference type="InterPro" id="IPR015422">
    <property type="entry name" value="PyrdxlP-dep_Trfase_small"/>
</dbReference>
<dbReference type="InterPro" id="IPR004839">
    <property type="entry name" value="Aminotransferase_I/II_large"/>
</dbReference>
<comment type="caution">
    <text evidence="2">The sequence shown here is derived from an EMBL/GenBank/DDBJ whole genome shotgun (WGS) entry which is preliminary data.</text>
</comment>
<gene>
    <name evidence="2" type="ORF">LL253_12015</name>
</gene>
<dbReference type="CDD" id="cd00609">
    <property type="entry name" value="AAT_like"/>
    <property type="match status" value="1"/>
</dbReference>
<dbReference type="GO" id="GO:0008483">
    <property type="term" value="F:transaminase activity"/>
    <property type="evidence" value="ECO:0007669"/>
    <property type="project" value="UniProtKB-KW"/>
</dbReference>
<dbReference type="InterPro" id="IPR015421">
    <property type="entry name" value="PyrdxlP-dep_Trfase_major"/>
</dbReference>
<dbReference type="Gene3D" id="3.90.1150.10">
    <property type="entry name" value="Aspartate Aminotransferase, domain 1"/>
    <property type="match status" value="1"/>
</dbReference>
<proteinExistence type="predicted"/>
<dbReference type="EMBL" id="JAJGNP010000009">
    <property type="protein sequence ID" value="MCC4233413.1"/>
    <property type="molecule type" value="Genomic_DNA"/>
</dbReference>
<feature type="domain" description="Aminotransferase class I/classII large" evidence="1">
    <location>
        <begin position="53"/>
        <end position="349"/>
    </location>
</feature>
<evidence type="ECO:0000313" key="3">
    <source>
        <dbReference type="Proteomes" id="UP001198830"/>
    </source>
</evidence>
<keyword evidence="2" id="KW-0032">Aminotransferase</keyword>
<dbReference type="PANTHER" id="PTHR43510">
    <property type="entry name" value="AMINOTRANSFERASE FUNCTION, HYPOTHETICAL (EUROFUNG)"/>
    <property type="match status" value="1"/>
</dbReference>
<evidence type="ECO:0000313" key="2">
    <source>
        <dbReference type="EMBL" id="MCC4233413.1"/>
    </source>
</evidence>
<dbReference type="Pfam" id="PF00155">
    <property type="entry name" value="Aminotran_1_2"/>
    <property type="match status" value="1"/>
</dbReference>
<keyword evidence="2" id="KW-0808">Transferase</keyword>
<sequence length="371" mass="39415">MHLPPFALDHWLSAHDFADPPIAFNLASSTGPRWSVADLCALGDQPLDLGDVVLSYAPPAGTPALRSAIAAFHGVDADMVVATTGASEALSILFCLLSRPGAHILLPDPGYPAYDAVARGWGLTARTYRLERARGFAQEADAILADVDRDTALVIVNTPHNPSGSVMPREGIARLAGALADRGIPLLVDEVYHPLYFGPPQQSAAGLANVIVTSDLSKSLSLPGLRTGWLIDADSERRARIVDARSYFTISASPLLERLATHALHHSRLILDRLATVAGANLTRLDEFMDSTASALAWVRPSGGTTAFPWLVDGQDSRPLCEALAKQGVLLAPGDCFGHPDHMRIGFAQQAEGFGVALARFGETLDRLAIG</sequence>
<protein>
    <submittedName>
        <fullName evidence="2">Pyridoxal phosphate-dependent aminotransferase</fullName>
    </submittedName>
</protein>
<keyword evidence="3" id="KW-1185">Reference proteome</keyword>
<dbReference type="Gene3D" id="3.40.640.10">
    <property type="entry name" value="Type I PLP-dependent aspartate aminotransferase-like (Major domain)"/>
    <property type="match status" value="1"/>
</dbReference>
<dbReference type="PANTHER" id="PTHR43510:SF1">
    <property type="entry name" value="AMINOTRANSFERASE FUNCTION, HYPOTHETICAL (EUROFUNG)"/>
    <property type="match status" value="1"/>
</dbReference>